<evidence type="ECO:0000256" key="1">
    <source>
        <dbReference type="SAM" id="MobiDB-lite"/>
    </source>
</evidence>
<keyword evidence="4" id="KW-1185">Reference proteome</keyword>
<dbReference type="OMA" id="INFWSRK"/>
<dbReference type="Pfam" id="PF01593">
    <property type="entry name" value="Amino_oxidase"/>
    <property type="match status" value="2"/>
</dbReference>
<evidence type="ECO:0000313" key="4">
    <source>
        <dbReference type="Proteomes" id="UP000594260"/>
    </source>
</evidence>
<proteinExistence type="predicted"/>
<dbReference type="SUPFAM" id="SSF51905">
    <property type="entry name" value="FAD/NAD(P)-binding domain"/>
    <property type="match status" value="2"/>
</dbReference>
<protein>
    <recommendedName>
        <fullName evidence="2">Amine oxidase domain-containing protein</fullName>
    </recommendedName>
</protein>
<dbReference type="PRINTS" id="PR00419">
    <property type="entry name" value="ADXRDTASE"/>
</dbReference>
<feature type="region of interest" description="Disordered" evidence="1">
    <location>
        <begin position="40"/>
        <end position="59"/>
    </location>
</feature>
<dbReference type="InParanoid" id="A0A7M7KSV6"/>
<dbReference type="PANTHER" id="PTHR10742">
    <property type="entry name" value="FLAVIN MONOAMINE OXIDASE"/>
    <property type="match status" value="1"/>
</dbReference>
<dbReference type="EnsemblMetazoa" id="XM_022814466">
    <property type="protein sequence ID" value="XP_022670201"/>
    <property type="gene ID" value="LOC111254034"/>
</dbReference>
<dbReference type="Proteomes" id="UP000594260">
    <property type="component" value="Unplaced"/>
</dbReference>
<dbReference type="SUPFAM" id="SSF54373">
    <property type="entry name" value="FAD-linked reductases, C-terminal domain"/>
    <property type="match status" value="2"/>
</dbReference>
<feature type="domain" description="Amine oxidase" evidence="2">
    <location>
        <begin position="102"/>
        <end position="584"/>
    </location>
</feature>
<dbReference type="Gene3D" id="3.50.50.60">
    <property type="entry name" value="FAD/NAD(P)-binding domain"/>
    <property type="match status" value="2"/>
</dbReference>
<dbReference type="InterPro" id="IPR002937">
    <property type="entry name" value="Amino_oxidase"/>
</dbReference>
<organism evidence="3 4">
    <name type="scientific">Varroa destructor</name>
    <name type="common">Honeybee mite</name>
    <dbReference type="NCBI Taxonomy" id="109461"/>
    <lineage>
        <taxon>Eukaryota</taxon>
        <taxon>Metazoa</taxon>
        <taxon>Ecdysozoa</taxon>
        <taxon>Arthropoda</taxon>
        <taxon>Chelicerata</taxon>
        <taxon>Arachnida</taxon>
        <taxon>Acari</taxon>
        <taxon>Parasitiformes</taxon>
        <taxon>Mesostigmata</taxon>
        <taxon>Gamasina</taxon>
        <taxon>Dermanyssoidea</taxon>
        <taxon>Varroidae</taxon>
        <taxon>Varroa</taxon>
    </lineage>
</organism>
<dbReference type="GO" id="GO:0046592">
    <property type="term" value="F:polyamine oxidase activity"/>
    <property type="evidence" value="ECO:0007669"/>
    <property type="project" value="TreeGrafter"/>
</dbReference>
<name>A0A7M7KSV6_VARDE</name>
<dbReference type="PANTHER" id="PTHR10742:SF416">
    <property type="entry name" value="SPERMINE OXIDASE"/>
    <property type="match status" value="1"/>
</dbReference>
<dbReference type="InterPro" id="IPR050281">
    <property type="entry name" value="Flavin_monoamine_oxidase"/>
</dbReference>
<dbReference type="RefSeq" id="XP_022670201.1">
    <property type="nucleotide sequence ID" value="XM_022814466.1"/>
</dbReference>
<dbReference type="Gene3D" id="3.90.660.10">
    <property type="match status" value="2"/>
</dbReference>
<reference evidence="3" key="1">
    <citation type="submission" date="2021-01" db="UniProtKB">
        <authorList>
            <consortium name="EnsemblMetazoa"/>
        </authorList>
    </citation>
    <scope>IDENTIFICATION</scope>
</reference>
<feature type="domain" description="Amine oxidase" evidence="2">
    <location>
        <begin position="801"/>
        <end position="1311"/>
    </location>
</feature>
<accession>A0A7M7KSV6</accession>
<dbReference type="KEGG" id="vde:111254034"/>
<feature type="region of interest" description="Disordered" evidence="1">
    <location>
        <begin position="751"/>
        <end position="773"/>
    </location>
</feature>
<feature type="compositionally biased region" description="Polar residues" evidence="1">
    <location>
        <begin position="47"/>
        <end position="59"/>
    </location>
</feature>
<sequence length="1323" mass="148549">MALTIDYFWPCDTSNHTFNHEKSSFLISAAVLPWTHEAVQSPPAPRSLTSPTQKNQVSIGRNSGSANFCAYDSRMAHPKVSLPNSVSSLKVQTRILVIGAGVSGLSAAAELNRKGYGNVKVYEARSRLGGRIHTFTPDLETKSSLEGRPIIELGAQWIHGQEGNSVFETCCAEKAKIGGTLDLLDLDAPIFFENFHYWHQLDKDQNEFMAKLVQTFEDLRDECESLSNDYAGGRSEKEVSRSLLAFLEARFGNLLERETDPDKRKTLVWFFNWAIRLENEINGHEANEISANYFGQFYECKGNITTELGPRGYKAFIDLMLRYIPAETIFTETEVTHIDFSVRPIKVTSTKGIEEFDYVICSLPLGVLKERQSLLFTPELPKCKSMTISALGFGTCNKIYLEFREKDVFWTAGDVFQVLWKDDHLLPGEAVGRRKEWYRSVSRLNAVRHNKRLLVAWIAGSGAREMEALSENEVMTECWKILKMVTDREDLPIPQRIIRSTWFSDPFSRGSYSFISTACDQRLIVKDCWYPHDAYCSLLPATLAEPVFVDDAPVLCFAGEATSDHFYSTVHGAYDSGLREATRIDNYIKAKGAAIHTSIATGDIQDEANQTNTAKNERAQNVTFDALEKKEKIDNSMTSQLAVDNSFESSTDVSACLNLKGHQKDPNEQRISKLTAKVNVDNKESVRIADEEREGVGSGAALTKYVDFGNTDSAYSETDHQLEMVGLCSDPNNGNSRLKAATQVLSEPGAFSISSHKGSQAGPSGAGTSTSYTSLPLNTTAPYNIRRGEHFRVIIVGAGAAGLGAALRLTDSTRNTAPNSENLLILEAHSRPGGRILTHYEAAEITGGPLELGAQWVHGEEDNALFEFCRRHSLLSDPRADYSVEGKGVFLLPDGSAVPEELIENKIMVLNSVKNELALLKNSTKEKHQGNSFDYKSVFEMYRRRFEAHVMETYYNQFGSHGTPQSFSAGDPELMSAILDWYRKFEIVDNACEDPEQLAIRGYGDYVECPGVYYINFNNGYESFVRTIVKSLPEGSLRLNAPVSKVIWKRRHENQEVVVVETCDGKVFTCDHLIMTPSVRVLKQFPFQPSLPKFKHEALRCFGFGTIDKIFLVWDDGPFWPEDSLGFQFLWTRYDDDFFKEHGEYLRGIYGFEKVNRRPNVLLGWIGGDHAVEMEKVADTELLRGCYHLLKRFANRVVPGGVRPPSRVIRSAWASDPYVNGAYSHRLLPFDQTNDPVGKLQQPLYCSTNEDNDSATTDLEDIAVGHEEHRQQDRKDLHPLVLFAGEATDPVYFSTVHGALRSGQREAQRLIDYWNCKTSREFT</sequence>
<dbReference type="RefSeq" id="XP_022670200.1">
    <property type="nucleotide sequence ID" value="XM_022814465.1"/>
</dbReference>
<evidence type="ECO:0000259" key="2">
    <source>
        <dbReference type="Pfam" id="PF01593"/>
    </source>
</evidence>
<dbReference type="InterPro" id="IPR036188">
    <property type="entry name" value="FAD/NAD-bd_sf"/>
</dbReference>
<dbReference type="GeneID" id="111254034"/>
<feature type="compositionally biased region" description="Polar residues" evidence="1">
    <location>
        <begin position="752"/>
        <end position="773"/>
    </location>
</feature>
<evidence type="ECO:0000313" key="3">
    <source>
        <dbReference type="EnsemblMetazoa" id="XP_022670200"/>
    </source>
</evidence>
<dbReference type="EnsemblMetazoa" id="XM_022814465">
    <property type="protein sequence ID" value="XP_022670200"/>
    <property type="gene ID" value="LOC111254034"/>
</dbReference>
<dbReference type="OrthoDB" id="2019015at2759"/>